<dbReference type="Proteomes" id="UP000324222">
    <property type="component" value="Unassembled WGS sequence"/>
</dbReference>
<gene>
    <name evidence="2" type="ORF">E2C01_050807</name>
</gene>
<reference evidence="2 3" key="1">
    <citation type="submission" date="2019-05" db="EMBL/GenBank/DDBJ databases">
        <title>Another draft genome of Portunus trituberculatus and its Hox gene families provides insights of decapod evolution.</title>
        <authorList>
            <person name="Jeong J.-H."/>
            <person name="Song I."/>
            <person name="Kim S."/>
            <person name="Choi T."/>
            <person name="Kim D."/>
            <person name="Ryu S."/>
            <person name="Kim W."/>
        </authorList>
    </citation>
    <scope>NUCLEOTIDE SEQUENCE [LARGE SCALE GENOMIC DNA]</scope>
    <source>
        <tissue evidence="2">Muscle</tissue>
    </source>
</reference>
<evidence type="ECO:0000256" key="1">
    <source>
        <dbReference type="SAM" id="MobiDB-lite"/>
    </source>
</evidence>
<sequence>MERQVHPATQSKRGGVRETERQHHVTPLPCPQHQGRDRQMVTPLAAYHHHRLAPQQPSHHHSVGSMRGSHSPLGEKEDDFSGSEGYLPESSPTFTAMMDFIFEKFPEACGPVVQESAPHFSWACRGVRFPPHSSLNVCTSYRFHDVSSLGDIDACQ</sequence>
<feature type="region of interest" description="Disordered" evidence="1">
    <location>
        <begin position="52"/>
        <end position="88"/>
    </location>
</feature>
<evidence type="ECO:0000313" key="3">
    <source>
        <dbReference type="Proteomes" id="UP000324222"/>
    </source>
</evidence>
<accession>A0A5B7G9Y4</accession>
<organism evidence="2 3">
    <name type="scientific">Portunus trituberculatus</name>
    <name type="common">Swimming crab</name>
    <name type="synonym">Neptunus trituberculatus</name>
    <dbReference type="NCBI Taxonomy" id="210409"/>
    <lineage>
        <taxon>Eukaryota</taxon>
        <taxon>Metazoa</taxon>
        <taxon>Ecdysozoa</taxon>
        <taxon>Arthropoda</taxon>
        <taxon>Crustacea</taxon>
        <taxon>Multicrustacea</taxon>
        <taxon>Malacostraca</taxon>
        <taxon>Eumalacostraca</taxon>
        <taxon>Eucarida</taxon>
        <taxon>Decapoda</taxon>
        <taxon>Pleocyemata</taxon>
        <taxon>Brachyura</taxon>
        <taxon>Eubrachyura</taxon>
        <taxon>Portunoidea</taxon>
        <taxon>Portunidae</taxon>
        <taxon>Portuninae</taxon>
        <taxon>Portunus</taxon>
    </lineage>
</organism>
<dbReference type="EMBL" id="VSRR010014295">
    <property type="protein sequence ID" value="MPC56841.1"/>
    <property type="molecule type" value="Genomic_DNA"/>
</dbReference>
<dbReference type="AlphaFoldDB" id="A0A5B7G9Y4"/>
<keyword evidence="3" id="KW-1185">Reference proteome</keyword>
<protein>
    <submittedName>
        <fullName evidence="2">Uncharacterized protein</fullName>
    </submittedName>
</protein>
<feature type="compositionally biased region" description="Basic residues" evidence="1">
    <location>
        <begin position="52"/>
        <end position="62"/>
    </location>
</feature>
<evidence type="ECO:0000313" key="2">
    <source>
        <dbReference type="EMBL" id="MPC56841.1"/>
    </source>
</evidence>
<comment type="caution">
    <text evidence="2">The sequence shown here is derived from an EMBL/GenBank/DDBJ whole genome shotgun (WGS) entry which is preliminary data.</text>
</comment>
<name>A0A5B7G9Y4_PORTR</name>
<proteinExistence type="predicted"/>
<feature type="region of interest" description="Disordered" evidence="1">
    <location>
        <begin position="1"/>
        <end position="36"/>
    </location>
</feature>